<dbReference type="Gene3D" id="3.30.110.40">
    <property type="entry name" value="TusA-like domain"/>
    <property type="match status" value="1"/>
</dbReference>
<dbReference type="InterPro" id="IPR027396">
    <property type="entry name" value="DsrEFH-like"/>
</dbReference>
<dbReference type="PATRIC" id="fig|1121307.3.peg.1395"/>
<evidence type="ECO:0000313" key="3">
    <source>
        <dbReference type="EMBL" id="KMT21774.1"/>
    </source>
</evidence>
<dbReference type="Pfam" id="PF01206">
    <property type="entry name" value="TusA"/>
    <property type="match status" value="1"/>
</dbReference>
<dbReference type="InterPro" id="IPR036868">
    <property type="entry name" value="TusA-like_sf"/>
</dbReference>
<dbReference type="RefSeq" id="WP_048570435.1">
    <property type="nucleotide sequence ID" value="NZ_LFVU01000026.1"/>
</dbReference>
<accession>A0A0J8DBT6</accession>
<evidence type="ECO:0000256" key="1">
    <source>
        <dbReference type="ARBA" id="ARBA00008984"/>
    </source>
</evidence>
<dbReference type="PANTHER" id="PTHR33279">
    <property type="entry name" value="SULFUR CARRIER PROTEIN YEDF-RELATED"/>
    <property type="match status" value="1"/>
</dbReference>
<proteinExistence type="inferred from homology"/>
<dbReference type="InterPro" id="IPR001455">
    <property type="entry name" value="TusA-like"/>
</dbReference>
<dbReference type="NCBIfam" id="TIGR03527">
    <property type="entry name" value="selenium_YedF"/>
    <property type="match status" value="1"/>
</dbReference>
<keyword evidence="4" id="KW-1185">Reference proteome</keyword>
<dbReference type="Pfam" id="PF02635">
    <property type="entry name" value="DsrE"/>
    <property type="match status" value="1"/>
</dbReference>
<reference evidence="3 4" key="1">
    <citation type="submission" date="2015-06" db="EMBL/GenBank/DDBJ databases">
        <title>Draft genome sequence of the purine-degrading Clostridium cylindrosporum HC-1 (DSM 605).</title>
        <authorList>
            <person name="Poehlein A."/>
            <person name="Schiel-Bengelsdorf B."/>
            <person name="Bengelsdorf F."/>
            <person name="Daniel R."/>
            <person name="Duerre P."/>
        </authorList>
    </citation>
    <scope>NUCLEOTIDE SEQUENCE [LARGE SCALE GENOMIC DNA]</scope>
    <source>
        <strain evidence="3 4">DSM 605</strain>
    </source>
</reference>
<comment type="caution">
    <text evidence="3">The sequence shown here is derived from an EMBL/GenBank/DDBJ whole genome shotgun (WGS) entry which is preliminary data.</text>
</comment>
<dbReference type="SUPFAM" id="SSF75169">
    <property type="entry name" value="DsrEFH-like"/>
    <property type="match status" value="1"/>
</dbReference>
<dbReference type="InterPro" id="IPR019870">
    <property type="entry name" value="Se_metab_YedF"/>
</dbReference>
<dbReference type="SUPFAM" id="SSF64307">
    <property type="entry name" value="SirA-like"/>
    <property type="match status" value="1"/>
</dbReference>
<evidence type="ECO:0000259" key="2">
    <source>
        <dbReference type="Pfam" id="PF01206"/>
    </source>
</evidence>
<dbReference type="PANTHER" id="PTHR33279:SF6">
    <property type="entry name" value="SULFUR CARRIER PROTEIN YEDF-RELATED"/>
    <property type="match status" value="1"/>
</dbReference>
<organism evidence="3 4">
    <name type="scientific">Clostridium cylindrosporum DSM 605</name>
    <dbReference type="NCBI Taxonomy" id="1121307"/>
    <lineage>
        <taxon>Bacteria</taxon>
        <taxon>Bacillati</taxon>
        <taxon>Bacillota</taxon>
        <taxon>Clostridia</taxon>
        <taxon>Eubacteriales</taxon>
        <taxon>Clostridiaceae</taxon>
        <taxon>Clostridium</taxon>
    </lineage>
</organism>
<dbReference type="STRING" id="1121307.CLCY_3c00410"/>
<evidence type="ECO:0000313" key="4">
    <source>
        <dbReference type="Proteomes" id="UP000036756"/>
    </source>
</evidence>
<dbReference type="InterPro" id="IPR003787">
    <property type="entry name" value="Sulphur_relay_DsrE/F-like"/>
</dbReference>
<feature type="domain" description="UPF0033" evidence="2">
    <location>
        <begin position="2"/>
        <end position="66"/>
    </location>
</feature>
<sequence>MKTIDCRGLECPKPVINTKKTLDQEKGQVIEVLVDNEVARENVSKFLSGQGVGFTVNEKDGYFSIVTEVVSEGLSNKVEEKIVDDKSLVNIGSDVILFSSDKLGKGDDKLGEALMKSFMFALSESKLPSAMLFVNGGVKLTTEGSDVIDTIKELESKGVEVLSCGTCLDFYELKDKLLVGGITNMYTIIEHLQKSGKVISL</sequence>
<dbReference type="OrthoDB" id="9801500at2"/>
<gene>
    <name evidence="3" type="primary">yedF</name>
    <name evidence="3" type="ORF">CLCY_3c00410</name>
</gene>
<dbReference type="AlphaFoldDB" id="A0A0J8DBT6"/>
<dbReference type="EMBL" id="LFVU01000026">
    <property type="protein sequence ID" value="KMT21774.1"/>
    <property type="molecule type" value="Genomic_DNA"/>
</dbReference>
<name>A0A0J8DBT6_CLOCY</name>
<comment type="similarity">
    <text evidence="1">Belongs to the sulfur carrier protein TusA family.</text>
</comment>
<dbReference type="Proteomes" id="UP000036756">
    <property type="component" value="Unassembled WGS sequence"/>
</dbReference>
<protein>
    <submittedName>
        <fullName evidence="3">Selenium metabolism protein YedF</fullName>
    </submittedName>
</protein>
<dbReference type="CDD" id="cd03421">
    <property type="entry name" value="SirA_like_N"/>
    <property type="match status" value="1"/>
</dbReference>